<sequence length="668" mass="75120">MVRLSLLALAATTQLAHAWLPNDGSRKLLDTRGFSLFDNQNTTSDDSDGVSKRWWTASGKIRGVNLGSLFVFEPWIANNEWNNMGCGGQQSEFDCVMNTGQERSDAAFQKHWDTWITEGDLDEMMSYGINTIRIPVGYWLDESLVDQNSEHFPRGAVKYLIRLCGWASDRGFYIILDQHGAPGAQVAKNSFTGQFANTPGFYNDYQYGRAVKFLEFLRKLAHDNKELRNVGTIELVNEPTNWDSSVQSLRSTFYKNGYNAIRNVEKSLGVSANNYFHIQMMSSLWGSGNPTEFLDDTYFTAFDDHRYLKWANKNDVPWTHDSYISTSCNDNRNGDASGPTIVGEWSISPPDEIENSDDWNRDTQKDFYKKWFAAQVHAYEKNTAGWVFWTWKAQLGDYRWSYRDGVIAGVIPRDLNSIASSGVCGQRLRYKGRARLVFIGIIISISNYYFFTTKIITTLPNINMKAAHVIALLGATLASAQFTNQTRPFWLKFTPCTGGSGETYLASCHSGAGQAGLCPETTEPVQEANRPTTHTNYFLNETQSDYNGHLLGALTWNQPIGNGDPVSSGMMLNLQIVSNGAIPIFSPGNTALFTLGFDENEKLFIYSRADDSKAVAGSQAPYGDEAYYRWHVCYTFVGNYYYRSLVWITAGPASNPTCEAVDVYREWA</sequence>
<evidence type="ECO:0000256" key="1">
    <source>
        <dbReference type="ARBA" id="ARBA00004613"/>
    </source>
</evidence>
<dbReference type="GeneID" id="85402038"/>
<dbReference type="Proteomes" id="UP001227543">
    <property type="component" value="Unassembled WGS sequence"/>
</dbReference>
<keyword evidence="8" id="KW-0326">Glycosidase</keyword>
<evidence type="ECO:0000256" key="8">
    <source>
        <dbReference type="ARBA" id="ARBA00023295"/>
    </source>
</evidence>
<keyword evidence="5" id="KW-0378">Hydrolase</keyword>
<dbReference type="PANTHER" id="PTHR31297">
    <property type="entry name" value="GLUCAN ENDO-1,6-BETA-GLUCOSIDASE B"/>
    <property type="match status" value="1"/>
</dbReference>
<evidence type="ECO:0000313" key="11">
    <source>
        <dbReference type="EMBL" id="KAK1509636.1"/>
    </source>
</evidence>
<comment type="caution">
    <text evidence="11">The sequence shown here is derived from an EMBL/GenBank/DDBJ whole genome shotgun (WGS) entry which is preliminary data.</text>
</comment>
<comment type="similarity">
    <text evidence="2">Belongs to the glycosyl hydrolase 5 (cellulase A) family.</text>
</comment>
<organism evidence="11 12">
    <name type="scientific">Colletotrichum tamarilloi</name>
    <dbReference type="NCBI Taxonomy" id="1209934"/>
    <lineage>
        <taxon>Eukaryota</taxon>
        <taxon>Fungi</taxon>
        <taxon>Dikarya</taxon>
        <taxon>Ascomycota</taxon>
        <taxon>Pezizomycotina</taxon>
        <taxon>Sordariomycetes</taxon>
        <taxon>Hypocreomycetidae</taxon>
        <taxon>Glomerellales</taxon>
        <taxon>Glomerellaceae</taxon>
        <taxon>Colletotrichum</taxon>
        <taxon>Colletotrichum acutatum species complex</taxon>
    </lineage>
</organism>
<reference evidence="11 12" key="1">
    <citation type="submission" date="2016-10" db="EMBL/GenBank/DDBJ databases">
        <title>The genome sequence of Colletotrichum fioriniae PJ7.</title>
        <authorList>
            <person name="Baroncelli R."/>
        </authorList>
    </citation>
    <scope>NUCLEOTIDE SEQUENCE [LARGE SCALE GENOMIC DNA]</scope>
    <source>
        <strain evidence="11 12">Tom-12</strain>
    </source>
</reference>
<dbReference type="InterPro" id="IPR050386">
    <property type="entry name" value="Glycosyl_hydrolase_5"/>
</dbReference>
<dbReference type="Gene3D" id="3.20.20.80">
    <property type="entry name" value="Glycosidases"/>
    <property type="match status" value="1"/>
</dbReference>
<evidence type="ECO:0000256" key="5">
    <source>
        <dbReference type="ARBA" id="ARBA00022801"/>
    </source>
</evidence>
<evidence type="ECO:0000256" key="10">
    <source>
        <dbReference type="SAM" id="SignalP"/>
    </source>
</evidence>
<feature type="signal peptide" evidence="10">
    <location>
        <begin position="1"/>
        <end position="18"/>
    </location>
</feature>
<evidence type="ECO:0000256" key="2">
    <source>
        <dbReference type="ARBA" id="ARBA00005641"/>
    </source>
</evidence>
<keyword evidence="9" id="KW-0624">Polysaccharide degradation</keyword>
<gene>
    <name evidence="11" type="ORF">CTAM01_01759</name>
</gene>
<evidence type="ECO:0000256" key="3">
    <source>
        <dbReference type="ARBA" id="ARBA00022525"/>
    </source>
</evidence>
<keyword evidence="6" id="KW-0325">Glycoprotein</keyword>
<keyword evidence="12" id="KW-1185">Reference proteome</keyword>
<dbReference type="PANTHER" id="PTHR31297:SF39">
    <property type="entry name" value="GLUCAN ENDO-1,6-BETA-GLUCOSIDASE B"/>
    <property type="match status" value="1"/>
</dbReference>
<evidence type="ECO:0000256" key="6">
    <source>
        <dbReference type="ARBA" id="ARBA00023180"/>
    </source>
</evidence>
<dbReference type="EMBL" id="MLFU01000004">
    <property type="protein sequence ID" value="KAK1509636.1"/>
    <property type="molecule type" value="Genomic_DNA"/>
</dbReference>
<comment type="subcellular location">
    <subcellularLocation>
        <location evidence="1">Secreted</location>
    </subcellularLocation>
</comment>
<evidence type="ECO:0000313" key="12">
    <source>
        <dbReference type="Proteomes" id="UP001227543"/>
    </source>
</evidence>
<dbReference type="InterPro" id="IPR017853">
    <property type="entry name" value="GH"/>
</dbReference>
<feature type="chain" id="PRO_5045796998" evidence="10">
    <location>
        <begin position="19"/>
        <end position="668"/>
    </location>
</feature>
<evidence type="ECO:0000256" key="4">
    <source>
        <dbReference type="ARBA" id="ARBA00022729"/>
    </source>
</evidence>
<dbReference type="RefSeq" id="XP_060387334.1">
    <property type="nucleotide sequence ID" value="XM_060517800.1"/>
</dbReference>
<accession>A0ABQ9RQ38</accession>
<evidence type="ECO:0000256" key="7">
    <source>
        <dbReference type="ARBA" id="ARBA00023277"/>
    </source>
</evidence>
<keyword evidence="4 10" id="KW-0732">Signal</keyword>
<dbReference type="SUPFAM" id="SSF51445">
    <property type="entry name" value="(Trans)glycosidases"/>
    <property type="match status" value="1"/>
</dbReference>
<name>A0ABQ9RQ38_9PEZI</name>
<evidence type="ECO:0000256" key="9">
    <source>
        <dbReference type="ARBA" id="ARBA00023326"/>
    </source>
</evidence>
<proteinExistence type="inferred from homology"/>
<keyword evidence="3" id="KW-0964">Secreted</keyword>
<keyword evidence="7" id="KW-0119">Carbohydrate metabolism</keyword>
<protein>
    <submittedName>
        <fullName evidence="11">Endo-beta-1,6-glucanase</fullName>
    </submittedName>
</protein>